<dbReference type="Pfam" id="PF11754">
    <property type="entry name" value="Velvet"/>
    <property type="match status" value="2"/>
</dbReference>
<comment type="caution">
    <text evidence="11">The sequence shown here is derived from an EMBL/GenBank/DDBJ whole genome shotgun (WGS) entry which is preliminary data.</text>
</comment>
<proteinExistence type="inferred from homology"/>
<evidence type="ECO:0000256" key="7">
    <source>
        <dbReference type="ARBA" id="ARBA00023242"/>
    </source>
</evidence>
<name>A0ABQ9RVT6_9PEZI</name>
<sequence>MVASRDDEKGWDNTRTRIGSSSVKWIQMGSEITNEEVQCDGIEPHCAKAESGTMAKTPKDALLGLQSLSLSEEKPGGTLTAYMLHHHSPAPNDCKLQTQQQDEQEIPELDGRNEPIRMTGRTSDQTRLNAAHRLLTVLQMPPASAPAASPEEMGSDDHSFSLKQLVISQTLPPVQGHRSLGSIDIKCSLDNNPDNNPTTFTMPVDISRHVQLDHIGESESYEDRPTRSGSRMWYELKVLQQPERARACGSGQKSAADRRPVDPPPVVQLHVYEGPTRAEATDITFNYRANFFLYAELTPARPMAHGRVQTPAATSPPVLTGMPVSGMAYLDRPTEAGYFLFPDLSVRHEGRYVLAFHLYEDVKRAEDREPGGDADDEDENPCFQYRMAVKSVPFNVFSAKKFPGLTESTNLSKTISEQGCRVRIRRDVRMRRRDGKPTGNEFDTNPENEFRSTARRTQTPEIRSNAEQYRARSTSNSSEHRAAYPPAPERKPSLIENFKAETFQAPPPPPPPMSYGPAPSTNVHLRFGSDASSAPYPPHQYAQPSAQPPPISPTTASYQSQQPSPYQPASYGYSSRPSSQYASSNPPPTPHDSYDRRPSAMMVPPSPSVYGPGPRDHDMARRDSDYRRDSLPPRQLAPVSDLPHMGTKLPPMLPSIEKLTAPPMTGRSEFIEAAPPSSHNPVYEPARAGTKRGYGDTFIDSQRPLYDRQRPQDPHHNSAHYNHRYVVQDPLEYKRADGTFGVKPANDYYKIVNPQ</sequence>
<keyword evidence="3" id="KW-0963">Cytoplasm</keyword>
<keyword evidence="7" id="KW-0539">Nucleus</keyword>
<evidence type="ECO:0000256" key="5">
    <source>
        <dbReference type="ARBA" id="ARBA00023015"/>
    </source>
</evidence>
<feature type="compositionally biased region" description="Low complexity" evidence="9">
    <location>
        <begin position="553"/>
        <end position="584"/>
    </location>
</feature>
<comment type="similarity">
    <text evidence="8">Belongs to the velvet family. VeA subfamily.</text>
</comment>
<dbReference type="InterPro" id="IPR021740">
    <property type="entry name" value="Velvet"/>
</dbReference>
<feature type="compositionally biased region" description="Polar residues" evidence="9">
    <location>
        <begin position="455"/>
        <end position="477"/>
    </location>
</feature>
<evidence type="ECO:0000313" key="12">
    <source>
        <dbReference type="Proteomes" id="UP001241169"/>
    </source>
</evidence>
<dbReference type="EMBL" id="MOPA01000026">
    <property type="protein sequence ID" value="KAK1516058.1"/>
    <property type="molecule type" value="Genomic_DNA"/>
</dbReference>
<dbReference type="Proteomes" id="UP001241169">
    <property type="component" value="Unassembled WGS sequence"/>
</dbReference>
<feature type="compositionally biased region" description="Basic and acidic residues" evidence="9">
    <location>
        <begin position="614"/>
        <end position="631"/>
    </location>
</feature>
<evidence type="ECO:0000313" key="11">
    <source>
        <dbReference type="EMBL" id="KAK1516058.1"/>
    </source>
</evidence>
<keyword evidence="12" id="KW-1185">Reference proteome</keyword>
<keyword evidence="6" id="KW-0804">Transcription</keyword>
<dbReference type="InterPro" id="IPR038491">
    <property type="entry name" value="Velvet_dom_sf"/>
</dbReference>
<evidence type="ECO:0000256" key="2">
    <source>
        <dbReference type="ARBA" id="ARBA00004496"/>
    </source>
</evidence>
<dbReference type="PROSITE" id="PS51821">
    <property type="entry name" value="VELVET"/>
    <property type="match status" value="1"/>
</dbReference>
<comment type="subcellular location">
    <subcellularLocation>
        <location evidence="2">Cytoplasm</location>
    </subcellularLocation>
    <subcellularLocation>
        <location evidence="1">Nucleus</location>
    </subcellularLocation>
</comment>
<dbReference type="InterPro" id="IPR037525">
    <property type="entry name" value="Velvet_dom"/>
</dbReference>
<evidence type="ECO:0000256" key="9">
    <source>
        <dbReference type="SAM" id="MobiDB-lite"/>
    </source>
</evidence>
<dbReference type="PANTHER" id="PTHR33572">
    <property type="entry name" value="SPORE DEVELOPMENT REGULATOR VOSA"/>
    <property type="match status" value="1"/>
</dbReference>
<accession>A0ABQ9RVT6</accession>
<feature type="compositionally biased region" description="Basic and acidic residues" evidence="9">
    <location>
        <begin position="478"/>
        <end position="493"/>
    </location>
</feature>
<gene>
    <name evidence="11" type="ORF">CPAR01_16581</name>
</gene>
<dbReference type="GeneID" id="85384725"/>
<evidence type="ECO:0000256" key="1">
    <source>
        <dbReference type="ARBA" id="ARBA00004123"/>
    </source>
</evidence>
<feature type="domain" description="Velvet" evidence="10">
    <location>
        <begin position="229"/>
        <end position="425"/>
    </location>
</feature>
<evidence type="ECO:0000259" key="10">
    <source>
        <dbReference type="PROSITE" id="PS51821"/>
    </source>
</evidence>
<dbReference type="PANTHER" id="PTHR33572:SF14">
    <property type="entry name" value="DEVELOPMENTAL AND SECONDARY METABOLISM REGULATOR VEA"/>
    <property type="match status" value="1"/>
</dbReference>
<feature type="compositionally biased region" description="Pro residues" evidence="9">
    <location>
        <begin position="505"/>
        <end position="514"/>
    </location>
</feature>
<keyword evidence="5" id="KW-0805">Transcription regulation</keyword>
<organism evidence="11 12">
    <name type="scientific">Colletotrichum paranaense</name>
    <dbReference type="NCBI Taxonomy" id="1914294"/>
    <lineage>
        <taxon>Eukaryota</taxon>
        <taxon>Fungi</taxon>
        <taxon>Dikarya</taxon>
        <taxon>Ascomycota</taxon>
        <taxon>Pezizomycotina</taxon>
        <taxon>Sordariomycetes</taxon>
        <taxon>Hypocreomycetidae</taxon>
        <taxon>Glomerellales</taxon>
        <taxon>Glomerellaceae</taxon>
        <taxon>Colletotrichum</taxon>
        <taxon>Colletotrichum acutatum species complex</taxon>
    </lineage>
</organism>
<evidence type="ECO:0000256" key="3">
    <source>
        <dbReference type="ARBA" id="ARBA00022490"/>
    </source>
</evidence>
<protein>
    <recommendedName>
        <fullName evidence="10">Velvet domain-containing protein</fullName>
    </recommendedName>
</protein>
<keyword evidence="4" id="KW-0749">Sporulation</keyword>
<feature type="compositionally biased region" description="Low complexity" evidence="9">
    <location>
        <begin position="599"/>
        <end position="613"/>
    </location>
</feature>
<evidence type="ECO:0000256" key="8">
    <source>
        <dbReference type="ARBA" id="ARBA00038005"/>
    </source>
</evidence>
<dbReference type="Gene3D" id="2.60.40.3960">
    <property type="entry name" value="Velvet domain"/>
    <property type="match status" value="1"/>
</dbReference>
<evidence type="ECO:0000256" key="4">
    <source>
        <dbReference type="ARBA" id="ARBA00022969"/>
    </source>
</evidence>
<reference evidence="11 12" key="1">
    <citation type="submission" date="2016-10" db="EMBL/GenBank/DDBJ databases">
        <title>The genome sequence of Colletotrichum fioriniae PJ7.</title>
        <authorList>
            <person name="Baroncelli R."/>
        </authorList>
    </citation>
    <scope>NUCLEOTIDE SEQUENCE [LARGE SCALE GENOMIC DNA]</scope>
    <source>
        <strain evidence="11 12">IMI 384185</strain>
    </source>
</reference>
<evidence type="ECO:0000256" key="6">
    <source>
        <dbReference type="ARBA" id="ARBA00023163"/>
    </source>
</evidence>
<feature type="region of interest" description="Disordered" evidence="9">
    <location>
        <begin position="426"/>
        <end position="699"/>
    </location>
</feature>
<dbReference type="RefSeq" id="XP_060340535.1">
    <property type="nucleotide sequence ID" value="XM_060500826.1"/>
</dbReference>